<dbReference type="Proteomes" id="UP000662200">
    <property type="component" value="Unassembled WGS sequence"/>
</dbReference>
<dbReference type="InterPro" id="IPR001173">
    <property type="entry name" value="Glyco_trans_2-like"/>
</dbReference>
<dbReference type="GO" id="GO:0016740">
    <property type="term" value="F:transferase activity"/>
    <property type="evidence" value="ECO:0007669"/>
    <property type="project" value="UniProtKB-KW"/>
</dbReference>
<protein>
    <submittedName>
        <fullName evidence="3">Glycosyl transferase</fullName>
    </submittedName>
</protein>
<evidence type="ECO:0000259" key="2">
    <source>
        <dbReference type="Pfam" id="PF00535"/>
    </source>
</evidence>
<comment type="caution">
    <text evidence="3">The sequence shown here is derived from an EMBL/GenBank/DDBJ whole genome shotgun (WGS) entry which is preliminary data.</text>
</comment>
<name>A0A8J3FL73_9ACTN</name>
<reference evidence="3" key="2">
    <citation type="submission" date="2020-09" db="EMBL/GenBank/DDBJ databases">
        <authorList>
            <person name="Sun Q."/>
            <person name="Ohkuma M."/>
        </authorList>
    </citation>
    <scope>NUCLEOTIDE SEQUENCE</scope>
    <source>
        <strain evidence="3">JCM 3091</strain>
    </source>
</reference>
<evidence type="ECO:0000313" key="3">
    <source>
        <dbReference type="EMBL" id="GGK32594.1"/>
    </source>
</evidence>
<dbReference type="PANTHER" id="PTHR48090">
    <property type="entry name" value="UNDECAPRENYL-PHOSPHATE 4-DEOXY-4-FORMAMIDO-L-ARABINOSE TRANSFERASE-RELATED"/>
    <property type="match status" value="1"/>
</dbReference>
<dbReference type="AlphaFoldDB" id="A0A8J3FL73"/>
<dbReference type="RefSeq" id="WP_189114617.1">
    <property type="nucleotide sequence ID" value="NZ_BMQC01000008.1"/>
</dbReference>
<feature type="domain" description="Glycosyltransferase 2-like" evidence="2">
    <location>
        <begin position="4"/>
        <end position="132"/>
    </location>
</feature>
<dbReference type="InterPro" id="IPR029044">
    <property type="entry name" value="Nucleotide-diphossugar_trans"/>
</dbReference>
<proteinExistence type="inferred from homology"/>
<dbReference type="Pfam" id="PF00535">
    <property type="entry name" value="Glycos_transf_2"/>
    <property type="match status" value="1"/>
</dbReference>
<keyword evidence="3" id="KW-0808">Transferase</keyword>
<comment type="similarity">
    <text evidence="1">Belongs to the glycosyltransferase 2 family.</text>
</comment>
<reference evidence="3" key="1">
    <citation type="journal article" date="2014" name="Int. J. Syst. Evol. Microbiol.">
        <title>Complete genome sequence of Corynebacterium casei LMG S-19264T (=DSM 44701T), isolated from a smear-ripened cheese.</title>
        <authorList>
            <consortium name="US DOE Joint Genome Institute (JGI-PGF)"/>
            <person name="Walter F."/>
            <person name="Albersmeier A."/>
            <person name="Kalinowski J."/>
            <person name="Ruckert C."/>
        </authorList>
    </citation>
    <scope>NUCLEOTIDE SEQUENCE</scope>
    <source>
        <strain evidence="3">JCM 3091</strain>
    </source>
</reference>
<sequence length="233" mass="26097">MKLSILMPVFNEAARIGDALKQALAVDYPCPIEMVVVDDGSRDGTADILATMDDPRLRVVTHPRNAGKGAAIRTAVDSATGDYMVILDADLEYDPQDIPRLLGPVLDGRAEVVYGNRTFGSHSSYSFWYVMGNKAVTLAANVLFNSYIGDLETCFKLMPVALYRSLEIRSRGFGMEAEVTAKLLRRQIRPFEVPISYNARTRDEGKKITWRDGVEAIWILGRERGRRRPVTRR</sequence>
<dbReference type="InterPro" id="IPR050256">
    <property type="entry name" value="Glycosyltransferase_2"/>
</dbReference>
<dbReference type="PANTHER" id="PTHR48090:SF7">
    <property type="entry name" value="RFBJ PROTEIN"/>
    <property type="match status" value="1"/>
</dbReference>
<dbReference type="EMBL" id="BMQC01000008">
    <property type="protein sequence ID" value="GGK32594.1"/>
    <property type="molecule type" value="Genomic_DNA"/>
</dbReference>
<keyword evidence="4" id="KW-1185">Reference proteome</keyword>
<gene>
    <name evidence="3" type="ORF">GCM10010124_26710</name>
</gene>
<evidence type="ECO:0000313" key="4">
    <source>
        <dbReference type="Proteomes" id="UP000662200"/>
    </source>
</evidence>
<dbReference type="SUPFAM" id="SSF53448">
    <property type="entry name" value="Nucleotide-diphospho-sugar transferases"/>
    <property type="match status" value="1"/>
</dbReference>
<accession>A0A8J3FL73</accession>
<evidence type="ECO:0000256" key="1">
    <source>
        <dbReference type="ARBA" id="ARBA00006739"/>
    </source>
</evidence>
<organism evidence="3 4">
    <name type="scientific">Pilimelia terevasa</name>
    <dbReference type="NCBI Taxonomy" id="53372"/>
    <lineage>
        <taxon>Bacteria</taxon>
        <taxon>Bacillati</taxon>
        <taxon>Actinomycetota</taxon>
        <taxon>Actinomycetes</taxon>
        <taxon>Micromonosporales</taxon>
        <taxon>Micromonosporaceae</taxon>
        <taxon>Pilimelia</taxon>
    </lineage>
</organism>
<dbReference type="Gene3D" id="3.90.550.10">
    <property type="entry name" value="Spore Coat Polysaccharide Biosynthesis Protein SpsA, Chain A"/>
    <property type="match status" value="1"/>
</dbReference>
<dbReference type="CDD" id="cd04179">
    <property type="entry name" value="DPM_DPG-synthase_like"/>
    <property type="match status" value="1"/>
</dbReference>